<feature type="region of interest" description="Disordered" evidence="9">
    <location>
        <begin position="1"/>
        <end position="26"/>
    </location>
</feature>
<feature type="transmembrane region" description="Helical" evidence="10">
    <location>
        <begin position="78"/>
        <end position="96"/>
    </location>
</feature>
<accession>A0A370TE46</accession>
<dbReference type="GO" id="GO:0000329">
    <property type="term" value="C:fungal-type vacuole membrane"/>
    <property type="evidence" value="ECO:0007669"/>
    <property type="project" value="TreeGrafter"/>
</dbReference>
<keyword evidence="5 10" id="KW-0812">Transmembrane</keyword>
<dbReference type="STRING" id="2656787.A0A370TE46"/>
<keyword evidence="12" id="KW-1185">Reference proteome</keyword>
<dbReference type="Proteomes" id="UP000254866">
    <property type="component" value="Unassembled WGS sequence"/>
</dbReference>
<feature type="transmembrane region" description="Helical" evidence="10">
    <location>
        <begin position="412"/>
        <end position="432"/>
    </location>
</feature>
<evidence type="ECO:0000256" key="4">
    <source>
        <dbReference type="ARBA" id="ARBA00022553"/>
    </source>
</evidence>
<evidence type="ECO:0000313" key="11">
    <source>
        <dbReference type="EMBL" id="RDL32946.1"/>
    </source>
</evidence>
<feature type="transmembrane region" description="Helical" evidence="10">
    <location>
        <begin position="195"/>
        <end position="217"/>
    </location>
</feature>
<keyword evidence="6 10" id="KW-1133">Transmembrane helix</keyword>
<dbReference type="Pfam" id="PF02133">
    <property type="entry name" value="Transp_cyt_pur"/>
    <property type="match status" value="1"/>
</dbReference>
<evidence type="ECO:0000256" key="6">
    <source>
        <dbReference type="ARBA" id="ARBA00022989"/>
    </source>
</evidence>
<evidence type="ECO:0000256" key="8">
    <source>
        <dbReference type="PIRNR" id="PIRNR002744"/>
    </source>
</evidence>
<dbReference type="InterPro" id="IPR026030">
    <property type="entry name" value="Pur-cyt_permease_Fcy2/21/22"/>
</dbReference>
<comment type="subcellular location">
    <subcellularLocation>
        <location evidence="1">Membrane</location>
        <topology evidence="1">Multi-pass membrane protein</topology>
    </subcellularLocation>
</comment>
<name>A0A370TE46_9HELO</name>
<comment type="caution">
    <text evidence="11">The sequence shown here is derived from an EMBL/GenBank/DDBJ whole genome shotgun (WGS) entry which is preliminary data.</text>
</comment>
<proteinExistence type="inferred from homology"/>
<comment type="similarity">
    <text evidence="2 8">Belongs to the purine-cytosine permease (2.A.39) family.</text>
</comment>
<dbReference type="Gene3D" id="1.10.4160.10">
    <property type="entry name" value="Hydantoin permease"/>
    <property type="match status" value="1"/>
</dbReference>
<gene>
    <name evidence="11" type="ORF">BP5553_08385</name>
</gene>
<dbReference type="PIRSF" id="PIRSF002744">
    <property type="entry name" value="Pur-cyt_permease"/>
    <property type="match status" value="1"/>
</dbReference>
<evidence type="ECO:0000256" key="10">
    <source>
        <dbReference type="SAM" id="Phobius"/>
    </source>
</evidence>
<feature type="transmembrane region" description="Helical" evidence="10">
    <location>
        <begin position="388"/>
        <end position="406"/>
    </location>
</feature>
<feature type="transmembrane region" description="Helical" evidence="10">
    <location>
        <begin position="224"/>
        <end position="243"/>
    </location>
</feature>
<dbReference type="AlphaFoldDB" id="A0A370TE46"/>
<dbReference type="OrthoDB" id="2116389at2759"/>
<evidence type="ECO:0008006" key="13">
    <source>
        <dbReference type="Google" id="ProtNLM"/>
    </source>
</evidence>
<evidence type="ECO:0000256" key="9">
    <source>
        <dbReference type="SAM" id="MobiDB-lite"/>
    </source>
</evidence>
<organism evidence="11 12">
    <name type="scientific">Venustampulla echinocandica</name>
    <dbReference type="NCBI Taxonomy" id="2656787"/>
    <lineage>
        <taxon>Eukaryota</taxon>
        <taxon>Fungi</taxon>
        <taxon>Dikarya</taxon>
        <taxon>Ascomycota</taxon>
        <taxon>Pezizomycotina</taxon>
        <taxon>Leotiomycetes</taxon>
        <taxon>Helotiales</taxon>
        <taxon>Pleuroascaceae</taxon>
        <taxon>Venustampulla</taxon>
    </lineage>
</organism>
<feature type="transmembrane region" description="Helical" evidence="10">
    <location>
        <begin position="154"/>
        <end position="175"/>
    </location>
</feature>
<feature type="transmembrane region" description="Helical" evidence="10">
    <location>
        <begin position="459"/>
        <end position="483"/>
    </location>
</feature>
<dbReference type="GO" id="GO:0022857">
    <property type="term" value="F:transmembrane transporter activity"/>
    <property type="evidence" value="ECO:0007669"/>
    <property type="project" value="InterPro"/>
</dbReference>
<evidence type="ECO:0000313" key="12">
    <source>
        <dbReference type="Proteomes" id="UP000254866"/>
    </source>
</evidence>
<feature type="transmembrane region" description="Helical" evidence="10">
    <location>
        <begin position="498"/>
        <end position="517"/>
    </location>
</feature>
<feature type="transmembrane region" description="Helical" evidence="10">
    <location>
        <begin position="108"/>
        <end position="133"/>
    </location>
</feature>
<dbReference type="GO" id="GO:0015851">
    <property type="term" value="P:nucleobase transport"/>
    <property type="evidence" value="ECO:0007669"/>
    <property type="project" value="UniProtKB-ARBA"/>
</dbReference>
<dbReference type="PANTHER" id="PTHR31806">
    <property type="entry name" value="PURINE-CYTOSINE PERMEASE FCY2-RELATED"/>
    <property type="match status" value="1"/>
</dbReference>
<dbReference type="RefSeq" id="XP_031866439.1">
    <property type="nucleotide sequence ID" value="XM_032017008.1"/>
</dbReference>
<dbReference type="PANTHER" id="PTHR31806:SF8">
    <property type="entry name" value="TRANSPORTER, PUTATIVE (AFU_ORTHOLOGUE AFUA_2G03000)-RELATED"/>
    <property type="match status" value="1"/>
</dbReference>
<evidence type="ECO:0000256" key="3">
    <source>
        <dbReference type="ARBA" id="ARBA00022448"/>
    </source>
</evidence>
<evidence type="ECO:0000256" key="5">
    <source>
        <dbReference type="ARBA" id="ARBA00022692"/>
    </source>
</evidence>
<feature type="transmembrane region" description="Helical" evidence="10">
    <location>
        <begin position="295"/>
        <end position="317"/>
    </location>
</feature>
<dbReference type="EMBL" id="NPIC01000009">
    <property type="protein sequence ID" value="RDL32946.1"/>
    <property type="molecule type" value="Genomic_DNA"/>
</dbReference>
<dbReference type="FunFam" id="1.10.4160.10:FF:000002">
    <property type="entry name" value="Purine-cytosine permease fcyB"/>
    <property type="match status" value="1"/>
</dbReference>
<protein>
    <recommendedName>
        <fullName evidence="13">Nucleoside transporter</fullName>
    </recommendedName>
</protein>
<feature type="transmembrane region" description="Helical" evidence="10">
    <location>
        <begin position="348"/>
        <end position="368"/>
    </location>
</feature>
<keyword evidence="4" id="KW-0597">Phosphoprotein</keyword>
<evidence type="ECO:0000256" key="7">
    <source>
        <dbReference type="ARBA" id="ARBA00023136"/>
    </source>
</evidence>
<sequence>MASNEDVEKGMQPNLTPPSDSPVKNKKLNTVEHDATVDIEEPVPTNKFLAWTYRVEHILGFEARGIHRVKEEQQTEKTTLSFSQIVMMWISINAAAQNITLGSIGQSVFGLGFVDAACCSALGGLVGTIPVAYTAGWGPWSGNRTLICARFSMGWWPVKICVLLNLVILLGYSMIDAVVAGQILSAVSPNGSLTVVVGIIITSALAFVVTTFGIKIFHRYERYAWIPQLSVLLILAGTAGSRFDISQPSTVEGTTLAANRLSFFSVCLSAAITYSPGAADFFVYCDPNIATRWKVAAGTMVGLSLSFTLTFVLGAGLSSGMATNPTWEAAGAGSGALVAAGFDGLGGFGKFCSVIVALGLIANMIAPVYSSGIDFQILGRYPAMVPRFVWNTLGVIIFTVCGLAGRDHLSEIFTNFLALMGYWVVLWIVITLEEEFIFRRNAYPKFIWSDWDKQDKLPIGLAAFVAFCVGWVGAVLSMAQAYFIGPLAKTVGDYGVDMGLYVGFAWAGIVYLPLRYLELKALGR</sequence>
<keyword evidence="7 8" id="KW-0472">Membrane</keyword>
<dbReference type="InterPro" id="IPR001248">
    <property type="entry name" value="Pur-cyt_permease"/>
</dbReference>
<keyword evidence="3 8" id="KW-0813">Transport</keyword>
<evidence type="ECO:0000256" key="2">
    <source>
        <dbReference type="ARBA" id="ARBA00008974"/>
    </source>
</evidence>
<feature type="transmembrane region" description="Helical" evidence="10">
    <location>
        <begin position="263"/>
        <end position="283"/>
    </location>
</feature>
<evidence type="ECO:0000256" key="1">
    <source>
        <dbReference type="ARBA" id="ARBA00004141"/>
    </source>
</evidence>
<reference evidence="11 12" key="1">
    <citation type="journal article" date="2018" name="IMA Fungus">
        <title>IMA Genome-F 9: Draft genome sequence of Annulohypoxylon stygium, Aspergillus mulundensis, Berkeleyomyces basicola (syn. Thielaviopsis basicola), Ceratocystis smalleyi, two Cercospora beticola strains, Coleophoma cylindrospora, Fusarium fracticaudum, Phialophora cf. hyalina, and Morchella septimelata.</title>
        <authorList>
            <person name="Wingfield B.D."/>
            <person name="Bills G.F."/>
            <person name="Dong Y."/>
            <person name="Huang W."/>
            <person name="Nel W.J."/>
            <person name="Swalarsk-Parry B.S."/>
            <person name="Vaghefi N."/>
            <person name="Wilken P.M."/>
            <person name="An Z."/>
            <person name="de Beer Z.W."/>
            <person name="De Vos L."/>
            <person name="Chen L."/>
            <person name="Duong T.A."/>
            <person name="Gao Y."/>
            <person name="Hammerbacher A."/>
            <person name="Kikkert J.R."/>
            <person name="Li Y."/>
            <person name="Li H."/>
            <person name="Li K."/>
            <person name="Li Q."/>
            <person name="Liu X."/>
            <person name="Ma X."/>
            <person name="Naidoo K."/>
            <person name="Pethybridge S.J."/>
            <person name="Sun J."/>
            <person name="Steenkamp E.T."/>
            <person name="van der Nest M.A."/>
            <person name="van Wyk S."/>
            <person name="Wingfield M.J."/>
            <person name="Xiong C."/>
            <person name="Yue Q."/>
            <person name="Zhang X."/>
        </authorList>
    </citation>
    <scope>NUCLEOTIDE SEQUENCE [LARGE SCALE GENOMIC DNA]</scope>
    <source>
        <strain evidence="11 12">BP 5553</strain>
    </source>
</reference>
<dbReference type="GO" id="GO:0005886">
    <property type="term" value="C:plasma membrane"/>
    <property type="evidence" value="ECO:0007669"/>
    <property type="project" value="TreeGrafter"/>
</dbReference>
<dbReference type="GeneID" id="43601234"/>